<dbReference type="GO" id="GO:0016042">
    <property type="term" value="P:lipid catabolic process"/>
    <property type="evidence" value="ECO:0007669"/>
    <property type="project" value="UniProtKB-KW"/>
</dbReference>
<evidence type="ECO:0000256" key="4">
    <source>
        <dbReference type="ARBA" id="ARBA00022963"/>
    </source>
</evidence>
<dbReference type="GO" id="GO:0016787">
    <property type="term" value="F:hydrolase activity"/>
    <property type="evidence" value="ECO:0007669"/>
    <property type="project" value="UniProtKB-KW"/>
</dbReference>
<evidence type="ECO:0000256" key="5">
    <source>
        <dbReference type="ARBA" id="ARBA00023098"/>
    </source>
</evidence>
<keyword evidence="2" id="KW-0732">Signal</keyword>
<dbReference type="STRING" id="299123.ENSLSDP00000015290"/>
<protein>
    <submittedName>
        <fullName evidence="8">Lipase member M</fullName>
    </submittedName>
</protein>
<evidence type="ECO:0000256" key="1">
    <source>
        <dbReference type="ARBA" id="ARBA00010701"/>
    </source>
</evidence>
<evidence type="ECO:0000256" key="2">
    <source>
        <dbReference type="ARBA" id="ARBA00022729"/>
    </source>
</evidence>
<sequence length="494" mass="55011">MEPLGIALTAASPGVGSSGVCTALGLALAQGAAAGAPGDEGERRKGGRTGSGMANFACQAWSLSLVLTCRADMLPAGTYTWKARKSSQPGNPRAQAKQLESLCQGGPKMLSQLEDTTRPVLQTGEMWLLLGALCLAQGLEDAIPDAEMFHNPERFMNISQKIHFHGYPSEEHEVMTEDGYFLSLNRIPHGKGGAGRSGARTPVLIVHGFGLDGGDWVDNFPDNSLAFILADAGYDVWLGNNRGSSWSRRHRSLSVASQQFWDFSFHEMAMYDLPAMVGFILTETQQEQLFYVGHSQGCSLGFIAFSSLPHLANKIKLFFALAPVHTFRHVRSPVLKLFFLPDWLLKKIFGTRELVLVPRKERLRLAEWCSTSLKAEECASSIFLFGGPNRKNLNMTAKTSEFKQFDYGLRNMEKYNQLRPPFYQIEAMMVPVAMWSGGQDWVAPPVETQVLLAHLTNVVHYEHFPDWNHFDHQWGLNAPQRVYRRMVAMMEENP</sequence>
<feature type="domain" description="AB hydrolase-1" evidence="7">
    <location>
        <begin position="202"/>
        <end position="474"/>
    </location>
</feature>
<evidence type="ECO:0000313" key="9">
    <source>
        <dbReference type="Proteomes" id="UP000197619"/>
    </source>
</evidence>
<evidence type="ECO:0000313" key="8">
    <source>
        <dbReference type="EMBL" id="OWK53541.1"/>
    </source>
</evidence>
<keyword evidence="9" id="KW-1185">Reference proteome</keyword>
<evidence type="ECO:0000259" key="7">
    <source>
        <dbReference type="Pfam" id="PF00561"/>
    </source>
</evidence>
<accession>A0A218UIY3</accession>
<evidence type="ECO:0000256" key="6">
    <source>
        <dbReference type="ARBA" id="ARBA00023180"/>
    </source>
</evidence>
<dbReference type="InterPro" id="IPR000073">
    <property type="entry name" value="AB_hydrolase_1"/>
</dbReference>
<dbReference type="Proteomes" id="UP000197619">
    <property type="component" value="Unassembled WGS sequence"/>
</dbReference>
<dbReference type="InterPro" id="IPR029058">
    <property type="entry name" value="AB_hydrolase_fold"/>
</dbReference>
<organism evidence="8 9">
    <name type="scientific">Lonchura striata</name>
    <name type="common">white-rumped munia</name>
    <dbReference type="NCBI Taxonomy" id="40157"/>
    <lineage>
        <taxon>Eukaryota</taxon>
        <taxon>Metazoa</taxon>
        <taxon>Chordata</taxon>
        <taxon>Craniata</taxon>
        <taxon>Vertebrata</taxon>
        <taxon>Euteleostomi</taxon>
        <taxon>Archelosauria</taxon>
        <taxon>Archosauria</taxon>
        <taxon>Dinosauria</taxon>
        <taxon>Saurischia</taxon>
        <taxon>Theropoda</taxon>
        <taxon>Coelurosauria</taxon>
        <taxon>Aves</taxon>
        <taxon>Neognathae</taxon>
        <taxon>Neoaves</taxon>
        <taxon>Telluraves</taxon>
        <taxon>Australaves</taxon>
        <taxon>Passeriformes</taxon>
        <taxon>Passeroidea</taxon>
        <taxon>Estrildidae</taxon>
        <taxon>Estrildinae</taxon>
        <taxon>Lonchura</taxon>
    </lineage>
</organism>
<proteinExistence type="inferred from homology"/>
<dbReference type="Pfam" id="PF00561">
    <property type="entry name" value="Abhydrolase_1"/>
    <property type="match status" value="1"/>
</dbReference>
<evidence type="ECO:0000256" key="3">
    <source>
        <dbReference type="ARBA" id="ARBA00022801"/>
    </source>
</evidence>
<reference evidence="8 9" key="1">
    <citation type="submission" date="2017-05" db="EMBL/GenBank/DDBJ databases">
        <title>Genome of assembly of the Bengalese finch, Lonchura striata domestica.</title>
        <authorList>
            <person name="Colquitt B.M."/>
            <person name="Brainard M.S."/>
        </authorList>
    </citation>
    <scope>NUCLEOTIDE SEQUENCE [LARGE SCALE GENOMIC DNA]</scope>
    <source>
        <strain evidence="8">White83orange57</strain>
    </source>
</reference>
<dbReference type="Gene3D" id="3.40.50.1820">
    <property type="entry name" value="alpha/beta hydrolase"/>
    <property type="match status" value="1"/>
</dbReference>
<keyword evidence="6" id="KW-0325">Glycoprotein</keyword>
<dbReference type="FunFam" id="3.40.50.1820:FF:000057">
    <property type="entry name" value="Lipase"/>
    <property type="match status" value="1"/>
</dbReference>
<keyword evidence="3" id="KW-0378">Hydrolase</keyword>
<gene>
    <name evidence="8" type="primary">LIPM_0</name>
    <name evidence="8" type="ORF">RLOC_00007125</name>
</gene>
<dbReference type="AlphaFoldDB" id="A0A218UIY3"/>
<dbReference type="EMBL" id="MUZQ01000283">
    <property type="protein sequence ID" value="OWK53541.1"/>
    <property type="molecule type" value="Genomic_DNA"/>
</dbReference>
<comment type="similarity">
    <text evidence="1">Belongs to the AB hydrolase superfamily. Lipase family.</text>
</comment>
<keyword evidence="4" id="KW-0442">Lipid degradation</keyword>
<keyword evidence="5" id="KW-0443">Lipid metabolism</keyword>
<dbReference type="SUPFAM" id="SSF53474">
    <property type="entry name" value="alpha/beta-Hydrolases"/>
    <property type="match status" value="1"/>
</dbReference>
<name>A0A218UIY3_9PASE</name>
<comment type="caution">
    <text evidence="8">The sequence shown here is derived from an EMBL/GenBank/DDBJ whole genome shotgun (WGS) entry which is preliminary data.</text>
</comment>
<dbReference type="PANTHER" id="PTHR11005">
    <property type="entry name" value="LYSOSOMAL ACID LIPASE-RELATED"/>
    <property type="match status" value="1"/>
</dbReference>